<dbReference type="EMBL" id="CM047582">
    <property type="protein sequence ID" value="KAI9915023.1"/>
    <property type="molecule type" value="Genomic_DNA"/>
</dbReference>
<keyword evidence="2" id="KW-1185">Reference proteome</keyword>
<name>A0ACC0W874_9STRA</name>
<evidence type="ECO:0000313" key="1">
    <source>
        <dbReference type="EMBL" id="KAI9915023.1"/>
    </source>
</evidence>
<accession>A0ACC0W874</accession>
<protein>
    <submittedName>
        <fullName evidence="1">Uncharacterized protein</fullName>
    </submittedName>
</protein>
<dbReference type="Proteomes" id="UP001163321">
    <property type="component" value="Chromosome 3"/>
</dbReference>
<proteinExistence type="predicted"/>
<gene>
    <name evidence="1" type="ORF">PsorP6_007947</name>
</gene>
<organism evidence="1 2">
    <name type="scientific">Peronosclerospora sorghi</name>
    <dbReference type="NCBI Taxonomy" id="230839"/>
    <lineage>
        <taxon>Eukaryota</taxon>
        <taxon>Sar</taxon>
        <taxon>Stramenopiles</taxon>
        <taxon>Oomycota</taxon>
        <taxon>Peronosporomycetes</taxon>
        <taxon>Peronosporales</taxon>
        <taxon>Peronosporaceae</taxon>
        <taxon>Peronosclerospora</taxon>
    </lineage>
</organism>
<evidence type="ECO:0000313" key="2">
    <source>
        <dbReference type="Proteomes" id="UP001163321"/>
    </source>
</evidence>
<comment type="caution">
    <text evidence="1">The sequence shown here is derived from an EMBL/GenBank/DDBJ whole genome shotgun (WGS) entry which is preliminary data.</text>
</comment>
<sequence length="85" mass="10034">MCAVSLYDNLIAKKDLALIRADVIHMINKKESQLLLHQLLTSYQRDELYDLVDNFNNKPNQFDFELYRRLLKDITEITMTNDDAV</sequence>
<reference evidence="1 2" key="1">
    <citation type="journal article" date="2022" name="bioRxiv">
        <title>The genome of the oomycete Peronosclerospora sorghi, a cosmopolitan pathogen of maize and sorghum, is inflated with dispersed pseudogenes.</title>
        <authorList>
            <person name="Fletcher K."/>
            <person name="Martin F."/>
            <person name="Isakeit T."/>
            <person name="Cavanaugh K."/>
            <person name="Magill C."/>
            <person name="Michelmore R."/>
        </authorList>
    </citation>
    <scope>NUCLEOTIDE SEQUENCE [LARGE SCALE GENOMIC DNA]</scope>
    <source>
        <strain evidence="1">P6</strain>
    </source>
</reference>